<dbReference type="Proteomes" id="UP000245535">
    <property type="component" value="Unassembled WGS sequence"/>
</dbReference>
<proteinExistence type="predicted"/>
<reference evidence="1 2" key="1">
    <citation type="submission" date="2018-03" db="EMBL/GenBank/DDBJ databases">
        <title>Genomic Encyclopedia of Archaeal and Bacterial Type Strains, Phase II (KMG-II): from individual species to whole genera.</title>
        <authorList>
            <person name="Goeker M."/>
        </authorList>
    </citation>
    <scope>NUCLEOTIDE SEQUENCE [LARGE SCALE GENOMIC DNA]</scope>
    <source>
        <strain evidence="1 2">DSM 28229</strain>
    </source>
</reference>
<keyword evidence="2" id="KW-1185">Reference proteome</keyword>
<dbReference type="RefSeq" id="WP_146201782.1">
    <property type="nucleotide sequence ID" value="NZ_QGDO01000014.1"/>
</dbReference>
<dbReference type="EMBL" id="QGDO01000014">
    <property type="protein sequence ID" value="PWJ33239.1"/>
    <property type="molecule type" value="Genomic_DNA"/>
</dbReference>
<dbReference type="OrthoDB" id="983044at2"/>
<evidence type="ECO:0000313" key="2">
    <source>
        <dbReference type="Proteomes" id="UP000245535"/>
    </source>
</evidence>
<name>A0A315YV38_SEDFL</name>
<organism evidence="1 2">
    <name type="scientific">Sediminitomix flava</name>
    <dbReference type="NCBI Taxonomy" id="379075"/>
    <lineage>
        <taxon>Bacteria</taxon>
        <taxon>Pseudomonadati</taxon>
        <taxon>Bacteroidota</taxon>
        <taxon>Cytophagia</taxon>
        <taxon>Cytophagales</taxon>
        <taxon>Flammeovirgaceae</taxon>
        <taxon>Sediminitomix</taxon>
    </lineage>
</organism>
<sequence>MISHSSFACSCKWLGDFFEASKKMDLIVKAEVIEKLKEDEPFDTIMRIKILEKYKGNEEQNEILVYGDKGADCLAYISEFELGEVYYLALGKSLISNDKYLQGNCGELYLTEGRRWKNDRKERGFIKVQTNFRNE</sequence>
<dbReference type="AlphaFoldDB" id="A0A315YV38"/>
<gene>
    <name evidence="1" type="ORF">BC781_1141</name>
</gene>
<accession>A0A315YV38</accession>
<comment type="caution">
    <text evidence="1">The sequence shown here is derived from an EMBL/GenBank/DDBJ whole genome shotgun (WGS) entry which is preliminary data.</text>
</comment>
<protein>
    <submittedName>
        <fullName evidence="1">Uncharacterized protein</fullName>
    </submittedName>
</protein>
<evidence type="ECO:0000313" key="1">
    <source>
        <dbReference type="EMBL" id="PWJ33239.1"/>
    </source>
</evidence>